<dbReference type="Gene3D" id="2.60.40.10">
    <property type="entry name" value="Immunoglobulins"/>
    <property type="match status" value="1"/>
</dbReference>
<keyword evidence="1" id="KW-0732">Signal</keyword>
<organism evidence="2 3">
    <name type="scientific">Burkholderia multivorans (strain ATCC 17616 / 249)</name>
    <dbReference type="NCBI Taxonomy" id="395019"/>
    <lineage>
        <taxon>Bacteria</taxon>
        <taxon>Pseudomonadati</taxon>
        <taxon>Pseudomonadota</taxon>
        <taxon>Betaproteobacteria</taxon>
        <taxon>Burkholderiales</taxon>
        <taxon>Burkholderiaceae</taxon>
        <taxon>Burkholderia</taxon>
        <taxon>Burkholderia cepacia complex</taxon>
    </lineage>
</organism>
<sequence length="225" mass="23606">MNLSLLARFSATFAACLMMPASALAAIDLIPKEVLIDGEETAVQVINNGDRPEYVSISLSRLLNPGVPLADEKVEPVGESDAPALYAFPFKISLAPGQSKTITLKPLRAVETETVYRLDVKPVLNVSSGEKARATGTVLVSLAFSGLVRQLPERAREGLSMTCEAGGARLTATGNVRHTVKGAKVDGHLLDDFNVYPGVPLPLKGRVVSVPGQTACPEQAGAGSS</sequence>
<dbReference type="eggNOG" id="COG3121">
    <property type="taxonomic scope" value="Bacteria"/>
</dbReference>
<gene>
    <name evidence="2" type="ordered locus">BMULJ_03312</name>
</gene>
<dbReference type="EMBL" id="AP009386">
    <property type="protein sequence ID" value="BAG45186.1"/>
    <property type="molecule type" value="Genomic_DNA"/>
</dbReference>
<keyword evidence="3" id="KW-1185">Reference proteome</keyword>
<reference evidence="2 3" key="1">
    <citation type="submission" date="2007-04" db="EMBL/GenBank/DDBJ databases">
        <title>Complete genome sequence of Burkholderia multivorans ATCC 17616.</title>
        <authorList>
            <person name="Ohtsubo Y."/>
            <person name="Yamashita A."/>
            <person name="Kurokawa K."/>
            <person name="Takami H."/>
            <person name="Yuhara S."/>
            <person name="Nishiyama E."/>
            <person name="Endo R."/>
            <person name="Miyazaki R."/>
            <person name="Ono A."/>
            <person name="Yano K."/>
            <person name="Ito M."/>
            <person name="Sota M."/>
            <person name="Yuji N."/>
            <person name="Hattori M."/>
            <person name="Tsuda M."/>
        </authorList>
    </citation>
    <scope>NUCLEOTIDE SEQUENCE [LARGE SCALE GENOMIC DNA]</scope>
    <source>
        <strain evidence="3">ATCC 17616 / 249</strain>
    </source>
</reference>
<dbReference type="AlphaFoldDB" id="A0A0H3KJG2"/>
<dbReference type="InterPro" id="IPR013783">
    <property type="entry name" value="Ig-like_fold"/>
</dbReference>
<dbReference type="Proteomes" id="UP000008815">
    <property type="component" value="Chromosome 2"/>
</dbReference>
<proteinExistence type="predicted"/>
<dbReference type="KEGG" id="bmj:BMULJ_03312"/>
<evidence type="ECO:0000313" key="2">
    <source>
        <dbReference type="EMBL" id="BAG45186.1"/>
    </source>
</evidence>
<name>A0A0H3KJG2_BURM1</name>
<protein>
    <recommendedName>
        <fullName evidence="4">Pilus assembly protein</fullName>
    </recommendedName>
</protein>
<dbReference type="KEGG" id="bmu:Bmul_5207"/>
<dbReference type="HOGENOM" id="CLU_106308_0_0_4"/>
<dbReference type="STRING" id="395019.BMULJ_03312"/>
<accession>A0A0H3KJG2</accession>
<evidence type="ECO:0000256" key="1">
    <source>
        <dbReference type="SAM" id="SignalP"/>
    </source>
</evidence>
<dbReference type="RefSeq" id="WP_012217696.1">
    <property type="nucleotide sequence ID" value="NC_010086.1"/>
</dbReference>
<evidence type="ECO:0000313" key="3">
    <source>
        <dbReference type="Proteomes" id="UP000008815"/>
    </source>
</evidence>
<feature type="chain" id="PRO_5002613691" description="Pilus assembly protein" evidence="1">
    <location>
        <begin position="26"/>
        <end position="225"/>
    </location>
</feature>
<feature type="signal peptide" evidence="1">
    <location>
        <begin position="1"/>
        <end position="25"/>
    </location>
</feature>
<evidence type="ECO:0008006" key="4">
    <source>
        <dbReference type="Google" id="ProtNLM"/>
    </source>
</evidence>